<dbReference type="InterPro" id="IPR035906">
    <property type="entry name" value="MetI-like_sf"/>
</dbReference>
<evidence type="ECO:0000259" key="9">
    <source>
        <dbReference type="PROSITE" id="PS50928"/>
    </source>
</evidence>
<feature type="transmembrane region" description="Helical" evidence="8">
    <location>
        <begin position="60"/>
        <end position="83"/>
    </location>
</feature>
<keyword evidence="11" id="KW-1185">Reference proteome</keyword>
<sequence>MKQFRNMVYPYVAWIAVMIVAPMLMIVLYAFTTAGNDVTTIRFTLDNFARFFSDQVFLDVLWRSLFIAVITTIICVLVGYPIAYAIAQRSEKSNMFWVLVITMPTWINMMVRTYAWVGILQDGGLINSLLGPFGIGPFKMMYTTFAVVLGMVYNFIPFMILQIHTSLTKMDKSYLEAAADLGANKVQSFLRVTLPLSLPGVLSGITLVFLPAVSSFFIPKLLGGGQYVLIGNVIETQFLTSGDWNFGSAISLIMAVIIMISMYITRKVDTDPAARGKED</sequence>
<dbReference type="EMBL" id="JACSNR010000005">
    <property type="protein sequence ID" value="MBM6923218.1"/>
    <property type="molecule type" value="Genomic_DNA"/>
</dbReference>
<evidence type="ECO:0000256" key="7">
    <source>
        <dbReference type="ARBA" id="ARBA00023136"/>
    </source>
</evidence>
<proteinExistence type="inferred from homology"/>
<dbReference type="CDD" id="cd06261">
    <property type="entry name" value="TM_PBP2"/>
    <property type="match status" value="1"/>
</dbReference>
<feature type="transmembrane region" description="Helical" evidence="8">
    <location>
        <begin position="140"/>
        <end position="161"/>
    </location>
</feature>
<keyword evidence="4" id="KW-1003">Cell membrane</keyword>
<dbReference type="InterPro" id="IPR000515">
    <property type="entry name" value="MetI-like"/>
</dbReference>
<evidence type="ECO:0000256" key="8">
    <source>
        <dbReference type="RuleBase" id="RU363032"/>
    </source>
</evidence>
<dbReference type="Proteomes" id="UP000724149">
    <property type="component" value="Unassembled WGS sequence"/>
</dbReference>
<evidence type="ECO:0000256" key="3">
    <source>
        <dbReference type="ARBA" id="ARBA00022448"/>
    </source>
</evidence>
<dbReference type="PANTHER" id="PTHR42929:SF1">
    <property type="entry name" value="INNER MEMBRANE ABC TRANSPORTER PERMEASE PROTEIN YDCU-RELATED"/>
    <property type="match status" value="1"/>
</dbReference>
<evidence type="ECO:0000256" key="5">
    <source>
        <dbReference type="ARBA" id="ARBA00022692"/>
    </source>
</evidence>
<protein>
    <submittedName>
        <fullName evidence="10">ABC transporter permease</fullName>
    </submittedName>
</protein>
<feature type="transmembrane region" description="Helical" evidence="8">
    <location>
        <begin position="246"/>
        <end position="265"/>
    </location>
</feature>
<keyword evidence="6 8" id="KW-1133">Transmembrane helix</keyword>
<evidence type="ECO:0000256" key="1">
    <source>
        <dbReference type="ARBA" id="ARBA00004651"/>
    </source>
</evidence>
<organism evidence="10 11">
    <name type="scientific">Hydrogenoanaerobacterium saccharovorans</name>
    <dbReference type="NCBI Taxonomy" id="474960"/>
    <lineage>
        <taxon>Bacteria</taxon>
        <taxon>Bacillati</taxon>
        <taxon>Bacillota</taxon>
        <taxon>Clostridia</taxon>
        <taxon>Eubacteriales</taxon>
        <taxon>Oscillospiraceae</taxon>
        <taxon>Hydrogenoanaerobacterium</taxon>
    </lineage>
</organism>
<evidence type="ECO:0000256" key="6">
    <source>
        <dbReference type="ARBA" id="ARBA00022989"/>
    </source>
</evidence>
<evidence type="ECO:0000256" key="4">
    <source>
        <dbReference type="ARBA" id="ARBA00022475"/>
    </source>
</evidence>
<keyword evidence="3 8" id="KW-0813">Transport</keyword>
<reference evidence="10 11" key="1">
    <citation type="journal article" date="2021" name="Sci. Rep.">
        <title>The distribution of antibiotic resistance genes in chicken gut microbiota commensals.</title>
        <authorList>
            <person name="Juricova H."/>
            <person name="Matiasovicova J."/>
            <person name="Kubasova T."/>
            <person name="Cejkova D."/>
            <person name="Rychlik I."/>
        </authorList>
    </citation>
    <scope>NUCLEOTIDE SEQUENCE [LARGE SCALE GENOMIC DNA]</scope>
    <source>
        <strain evidence="10 11">An564</strain>
    </source>
</reference>
<comment type="subcellular location">
    <subcellularLocation>
        <location evidence="1 8">Cell membrane</location>
        <topology evidence="1 8">Multi-pass membrane protein</topology>
    </subcellularLocation>
</comment>
<keyword evidence="5 8" id="KW-0812">Transmembrane</keyword>
<dbReference type="SUPFAM" id="SSF161098">
    <property type="entry name" value="MetI-like"/>
    <property type="match status" value="1"/>
</dbReference>
<feature type="transmembrane region" description="Helical" evidence="8">
    <location>
        <begin position="95"/>
        <end position="120"/>
    </location>
</feature>
<keyword evidence="7 8" id="KW-0472">Membrane</keyword>
<feature type="domain" description="ABC transmembrane type-1" evidence="9">
    <location>
        <begin position="61"/>
        <end position="265"/>
    </location>
</feature>
<evidence type="ECO:0000313" key="10">
    <source>
        <dbReference type="EMBL" id="MBM6923218.1"/>
    </source>
</evidence>
<dbReference type="Gene3D" id="1.10.3720.10">
    <property type="entry name" value="MetI-like"/>
    <property type="match status" value="1"/>
</dbReference>
<feature type="transmembrane region" description="Helical" evidence="8">
    <location>
        <begin position="196"/>
        <end position="218"/>
    </location>
</feature>
<dbReference type="PANTHER" id="PTHR42929">
    <property type="entry name" value="INNER MEMBRANE ABC TRANSPORTER PERMEASE PROTEIN YDCU-RELATED-RELATED"/>
    <property type="match status" value="1"/>
</dbReference>
<comment type="similarity">
    <text evidence="2">Belongs to the binding-protein-dependent transport system permease family. CysTW subfamily.</text>
</comment>
<evidence type="ECO:0000313" key="11">
    <source>
        <dbReference type="Proteomes" id="UP000724149"/>
    </source>
</evidence>
<comment type="caution">
    <text evidence="10">The sequence shown here is derived from an EMBL/GenBank/DDBJ whole genome shotgun (WGS) entry which is preliminary data.</text>
</comment>
<dbReference type="PROSITE" id="PS50928">
    <property type="entry name" value="ABC_TM1"/>
    <property type="match status" value="1"/>
</dbReference>
<evidence type="ECO:0000256" key="2">
    <source>
        <dbReference type="ARBA" id="ARBA00007069"/>
    </source>
</evidence>
<feature type="transmembrane region" description="Helical" evidence="8">
    <location>
        <begin position="12"/>
        <end position="31"/>
    </location>
</feature>
<accession>A0ABS2GNZ8</accession>
<dbReference type="Pfam" id="PF00528">
    <property type="entry name" value="BPD_transp_1"/>
    <property type="match status" value="1"/>
</dbReference>
<gene>
    <name evidence="10" type="ORF">H9X81_05875</name>
</gene>
<name>A0ABS2GNZ8_9FIRM</name>
<dbReference type="RefSeq" id="WP_204720514.1">
    <property type="nucleotide sequence ID" value="NZ_JACSNR010000005.1"/>
</dbReference>